<dbReference type="Pfam" id="PF11861">
    <property type="entry name" value="DUF3381"/>
    <property type="match status" value="1"/>
</dbReference>
<feature type="region of interest" description="Disordered" evidence="1">
    <location>
        <begin position="138"/>
        <end position="163"/>
    </location>
</feature>
<evidence type="ECO:0000259" key="2">
    <source>
        <dbReference type="Pfam" id="PF11861"/>
    </source>
</evidence>
<gene>
    <name evidence="3" type="ORF">HYC85_021287</name>
</gene>
<evidence type="ECO:0000256" key="1">
    <source>
        <dbReference type="SAM" id="MobiDB-lite"/>
    </source>
</evidence>
<dbReference type="InterPro" id="IPR024576">
    <property type="entry name" value="rRNA_MeTfrase_Spb1_DUF3381"/>
</dbReference>
<evidence type="ECO:0000313" key="4">
    <source>
        <dbReference type="Proteomes" id="UP000593564"/>
    </source>
</evidence>
<reference evidence="4" key="1">
    <citation type="journal article" date="2020" name="Nat. Commun.">
        <title>Genome assembly of wild tea tree DASZ reveals pedigree and selection history of tea varieties.</title>
        <authorList>
            <person name="Zhang W."/>
            <person name="Zhang Y."/>
            <person name="Qiu H."/>
            <person name="Guo Y."/>
            <person name="Wan H."/>
            <person name="Zhang X."/>
            <person name="Scossa F."/>
            <person name="Alseekh S."/>
            <person name="Zhang Q."/>
            <person name="Wang P."/>
            <person name="Xu L."/>
            <person name="Schmidt M.H."/>
            <person name="Jia X."/>
            <person name="Li D."/>
            <person name="Zhu A."/>
            <person name="Guo F."/>
            <person name="Chen W."/>
            <person name="Ni D."/>
            <person name="Usadel B."/>
            <person name="Fernie A.R."/>
            <person name="Wen W."/>
        </authorList>
    </citation>
    <scope>NUCLEOTIDE SEQUENCE [LARGE SCALE GENOMIC DNA]</scope>
    <source>
        <strain evidence="4">cv. G240</strain>
    </source>
</reference>
<sequence>MTDEFEIRDPASSGKHEKVTSKRLEEARKSFGIDEDLLLISLEKGENQNTHSVQLSSLSILRKVCSAADFIWSDSPLEILGSVTSIDFKDPACLPIKDHTLTTEEVETLCDDLRVLGKQDFKHLLKWRISIRKALSPSNKATSTTTDVEHENKDDDNKDNEDERILNEMEELTNAMDHKKKRAKKLLAKRLAKDKARKKMGMQVDATSDGYTDHELFSLSSIKGKKDLATVDTAEYDDETGDVVDSENEETRERQQESLSSDVDSDEERRRYGEQMEEMLDQAYERYVEKKEGSTMQRKRSKQLHSKDTELLEKDEQTRYGMTPLKKPVDLQRLNELVSIG</sequence>
<keyword evidence="4" id="KW-1185">Reference proteome</keyword>
<organism evidence="3 4">
    <name type="scientific">Camellia sinensis</name>
    <name type="common">Tea plant</name>
    <name type="synonym">Thea sinensis</name>
    <dbReference type="NCBI Taxonomy" id="4442"/>
    <lineage>
        <taxon>Eukaryota</taxon>
        <taxon>Viridiplantae</taxon>
        <taxon>Streptophyta</taxon>
        <taxon>Embryophyta</taxon>
        <taxon>Tracheophyta</taxon>
        <taxon>Spermatophyta</taxon>
        <taxon>Magnoliopsida</taxon>
        <taxon>eudicotyledons</taxon>
        <taxon>Gunneridae</taxon>
        <taxon>Pentapetalae</taxon>
        <taxon>asterids</taxon>
        <taxon>Ericales</taxon>
        <taxon>Theaceae</taxon>
        <taxon>Camellia</taxon>
    </lineage>
</organism>
<accession>A0A7J7GH78</accession>
<reference evidence="3 4" key="2">
    <citation type="submission" date="2020-07" db="EMBL/GenBank/DDBJ databases">
        <title>Genome assembly of wild tea tree DASZ reveals pedigree and selection history of tea varieties.</title>
        <authorList>
            <person name="Zhang W."/>
        </authorList>
    </citation>
    <scope>NUCLEOTIDE SEQUENCE [LARGE SCALE GENOMIC DNA]</scope>
    <source>
        <strain evidence="4">cv. G240</strain>
        <tissue evidence="3">Leaf</tissue>
    </source>
</reference>
<feature type="region of interest" description="Disordered" evidence="1">
    <location>
        <begin position="234"/>
        <end position="328"/>
    </location>
</feature>
<feature type="compositionally biased region" description="Basic and acidic residues" evidence="1">
    <location>
        <begin position="147"/>
        <end position="163"/>
    </location>
</feature>
<feature type="compositionally biased region" description="Basic and acidic residues" evidence="1">
    <location>
        <begin position="283"/>
        <end position="293"/>
    </location>
</feature>
<dbReference type="Pfam" id="PF09778">
    <property type="entry name" value="Guanylate_cyc_2"/>
    <property type="match status" value="1"/>
</dbReference>
<evidence type="ECO:0000313" key="3">
    <source>
        <dbReference type="EMBL" id="KAF5940120.1"/>
    </source>
</evidence>
<dbReference type="Proteomes" id="UP000593564">
    <property type="component" value="Unassembled WGS sequence"/>
</dbReference>
<dbReference type="EMBL" id="JACBKZ010000010">
    <property type="protein sequence ID" value="KAF5940120.1"/>
    <property type="molecule type" value="Genomic_DNA"/>
</dbReference>
<feature type="compositionally biased region" description="Acidic residues" evidence="1">
    <location>
        <begin position="234"/>
        <end position="248"/>
    </location>
</feature>
<dbReference type="AlphaFoldDB" id="A0A7J7GH78"/>
<feature type="compositionally biased region" description="Basic and acidic residues" evidence="1">
    <location>
        <begin position="305"/>
        <end position="318"/>
    </location>
</feature>
<feature type="domain" description="DUF3381" evidence="2">
    <location>
        <begin position="60"/>
        <end position="197"/>
    </location>
</feature>
<proteinExistence type="predicted"/>
<name>A0A7J7GH78_CAMSI</name>
<comment type="caution">
    <text evidence="3">The sequence shown here is derived from an EMBL/GenBank/DDBJ whole genome shotgun (WGS) entry which is preliminary data.</text>
</comment>
<protein>
    <recommendedName>
        <fullName evidence="2">DUF3381 domain-containing protein</fullName>
    </recommendedName>
</protein>
<dbReference type="InterPro" id="IPR018616">
    <property type="entry name" value="GUCD1"/>
</dbReference>
<feature type="region of interest" description="Disordered" evidence="1">
    <location>
        <begin position="1"/>
        <end position="20"/>
    </location>
</feature>